<evidence type="ECO:0000313" key="12">
    <source>
        <dbReference type="EMBL" id="UUF06830.1"/>
    </source>
</evidence>
<gene>
    <name evidence="12" type="ORF">J0J69_04410</name>
    <name evidence="13" type="ORF">J0J70_10590</name>
</gene>
<dbReference type="Proteomes" id="UP001058072">
    <property type="component" value="Chromosome"/>
</dbReference>
<dbReference type="Pfam" id="PF00768">
    <property type="entry name" value="Peptidase_S11"/>
    <property type="match status" value="1"/>
</dbReference>
<evidence type="ECO:0000256" key="2">
    <source>
        <dbReference type="ARBA" id="ARBA00022729"/>
    </source>
</evidence>
<dbReference type="RefSeq" id="WP_055305515.1">
    <property type="nucleotide sequence ID" value="NZ_CP071249.1"/>
</dbReference>
<dbReference type="Proteomes" id="UP001058016">
    <property type="component" value="Chromosome"/>
</dbReference>
<keyword evidence="5" id="KW-0573">Peptidoglycan synthesis</keyword>
<keyword evidence="14" id="KW-1185">Reference proteome</keyword>
<evidence type="ECO:0000256" key="1">
    <source>
        <dbReference type="ARBA" id="ARBA00007164"/>
    </source>
</evidence>
<feature type="active site" evidence="7">
    <location>
        <position position="113"/>
    </location>
</feature>
<keyword evidence="2 10" id="KW-0732">Signal</keyword>
<evidence type="ECO:0000256" key="7">
    <source>
        <dbReference type="PIRSR" id="PIRSR618044-1"/>
    </source>
</evidence>
<dbReference type="Gene3D" id="3.40.710.10">
    <property type="entry name" value="DD-peptidase/beta-lactamase superfamily"/>
    <property type="match status" value="1"/>
</dbReference>
<feature type="binding site" evidence="8">
    <location>
        <position position="221"/>
    </location>
    <ligand>
        <name>substrate</name>
    </ligand>
</feature>
<feature type="active site" description="Acyl-ester intermediate" evidence="7">
    <location>
        <position position="58"/>
    </location>
</feature>
<feature type="domain" description="Peptidase S11 D-alanyl-D-alanine carboxypeptidase A N-terminal" evidence="11">
    <location>
        <begin position="23"/>
        <end position="250"/>
    </location>
</feature>
<feature type="signal peptide" evidence="10">
    <location>
        <begin position="1"/>
        <end position="26"/>
    </location>
</feature>
<dbReference type="InterPro" id="IPR012338">
    <property type="entry name" value="Beta-lactam/transpept-like"/>
</dbReference>
<reference evidence="13 14" key="1">
    <citation type="submission" date="2021-03" db="EMBL/GenBank/DDBJ databases">
        <title>Comparative Genomics and Metabolomics in the genus Turicibacter.</title>
        <authorList>
            <person name="Maki J."/>
            <person name="Looft T."/>
        </authorList>
    </citation>
    <scope>NUCLEOTIDE SEQUENCE</scope>
    <source>
        <strain evidence="13">ISU324</strain>
        <strain evidence="12 14">MMM721</strain>
    </source>
</reference>
<dbReference type="PANTHER" id="PTHR21581:SF33">
    <property type="entry name" value="D-ALANYL-D-ALANINE CARBOXYPEPTIDASE DACB"/>
    <property type="match status" value="1"/>
</dbReference>
<proteinExistence type="inferred from homology"/>
<evidence type="ECO:0000259" key="11">
    <source>
        <dbReference type="Pfam" id="PF00768"/>
    </source>
</evidence>
<dbReference type="GO" id="GO:0071555">
    <property type="term" value="P:cell wall organization"/>
    <property type="evidence" value="ECO:0007669"/>
    <property type="project" value="UniProtKB-KW"/>
</dbReference>
<dbReference type="GO" id="GO:0009252">
    <property type="term" value="P:peptidoglycan biosynthetic process"/>
    <property type="evidence" value="ECO:0007669"/>
    <property type="project" value="UniProtKB-KW"/>
</dbReference>
<organism evidence="13 15">
    <name type="scientific">Turicibacter bilis</name>
    <dbReference type="NCBI Taxonomy" id="2735723"/>
    <lineage>
        <taxon>Bacteria</taxon>
        <taxon>Bacillati</taxon>
        <taxon>Bacillota</taxon>
        <taxon>Erysipelotrichia</taxon>
        <taxon>Erysipelotrichales</taxon>
        <taxon>Turicibacteraceae</taxon>
        <taxon>Turicibacter</taxon>
    </lineage>
</organism>
<dbReference type="AlphaFoldDB" id="A0A9Q9FIA9"/>
<keyword evidence="3" id="KW-0378">Hydrolase</keyword>
<dbReference type="PRINTS" id="PR00725">
    <property type="entry name" value="DADACBPTASE1"/>
</dbReference>
<dbReference type="InterPro" id="IPR001967">
    <property type="entry name" value="Peptidase_S11_N"/>
</dbReference>
<dbReference type="GO" id="GO:0008360">
    <property type="term" value="P:regulation of cell shape"/>
    <property type="evidence" value="ECO:0007669"/>
    <property type="project" value="UniProtKB-KW"/>
</dbReference>
<accession>A0A9Q9FIA9</accession>
<evidence type="ECO:0000256" key="3">
    <source>
        <dbReference type="ARBA" id="ARBA00022801"/>
    </source>
</evidence>
<evidence type="ECO:0000256" key="10">
    <source>
        <dbReference type="SAM" id="SignalP"/>
    </source>
</evidence>
<evidence type="ECO:0000256" key="8">
    <source>
        <dbReference type="PIRSR" id="PIRSR618044-2"/>
    </source>
</evidence>
<evidence type="ECO:0000256" key="4">
    <source>
        <dbReference type="ARBA" id="ARBA00022960"/>
    </source>
</evidence>
<comment type="similarity">
    <text evidence="1 9">Belongs to the peptidase S11 family.</text>
</comment>
<keyword evidence="4" id="KW-0133">Cell shape</keyword>
<protein>
    <submittedName>
        <fullName evidence="13">D-alanyl-D-alanine carboxypeptidase</fullName>
    </submittedName>
</protein>
<dbReference type="SUPFAM" id="SSF56601">
    <property type="entry name" value="beta-lactamase/transpeptidase-like"/>
    <property type="match status" value="1"/>
</dbReference>
<keyword evidence="6" id="KW-0961">Cell wall biogenesis/degradation</keyword>
<dbReference type="EMBL" id="CP071249">
    <property type="protein sequence ID" value="UUF06830.1"/>
    <property type="molecule type" value="Genomic_DNA"/>
</dbReference>
<evidence type="ECO:0000313" key="15">
    <source>
        <dbReference type="Proteomes" id="UP001058072"/>
    </source>
</evidence>
<evidence type="ECO:0000313" key="13">
    <source>
        <dbReference type="EMBL" id="UUF08054.1"/>
    </source>
</evidence>
<feature type="active site" description="Proton acceptor" evidence="7">
    <location>
        <position position="61"/>
    </location>
</feature>
<dbReference type="PANTHER" id="PTHR21581">
    <property type="entry name" value="D-ALANYL-D-ALANINE CARBOXYPEPTIDASE"/>
    <property type="match status" value="1"/>
</dbReference>
<name>A0A9Q9FIA9_9FIRM</name>
<keyword evidence="13" id="KW-0121">Carboxypeptidase</keyword>
<evidence type="ECO:0000256" key="5">
    <source>
        <dbReference type="ARBA" id="ARBA00022984"/>
    </source>
</evidence>
<dbReference type="InterPro" id="IPR018044">
    <property type="entry name" value="Peptidase_S11"/>
</dbReference>
<evidence type="ECO:0000256" key="6">
    <source>
        <dbReference type="ARBA" id="ARBA00023316"/>
    </source>
</evidence>
<evidence type="ECO:0000256" key="9">
    <source>
        <dbReference type="RuleBase" id="RU004016"/>
    </source>
</evidence>
<feature type="chain" id="PRO_5040177726" evidence="10">
    <location>
        <begin position="27"/>
        <end position="367"/>
    </location>
</feature>
<keyword evidence="13" id="KW-0645">Protease</keyword>
<evidence type="ECO:0000313" key="14">
    <source>
        <dbReference type="Proteomes" id="UP001058016"/>
    </source>
</evidence>
<dbReference type="GO" id="GO:0009002">
    <property type="term" value="F:serine-type D-Ala-D-Ala carboxypeptidase activity"/>
    <property type="evidence" value="ECO:0007669"/>
    <property type="project" value="InterPro"/>
</dbReference>
<dbReference type="GO" id="GO:0006508">
    <property type="term" value="P:proteolysis"/>
    <property type="evidence" value="ECO:0007669"/>
    <property type="project" value="InterPro"/>
</dbReference>
<dbReference type="EMBL" id="CP071250">
    <property type="protein sequence ID" value="UUF08054.1"/>
    <property type="molecule type" value="Genomic_DNA"/>
</dbReference>
<sequence>MKKIKILLTIAIFVVLLANDSNGVSAMEISSQCGILMEQSTGRVLYEKCPDDQMYIASITKILTTIVAIENANLDEWVEISDNVTRQVGSALYLTLGDQVKLIDLLYGLMLRSGNDAAMAIAEFVGGDEASFVKMMNDKAKEIGMTNSVFQNPSGLDETTYNLSTARDMALIMQYAMNNPIFREITGTETHKATTKNGMTYVWHNKHKLVTGYYEYAIGGKTGFTKQARRTLVTSARKDDMELVVVTLKAGDDWNDHMNLFNYGFDNYQVQTIIEPGEIQVSNQTLSDKLYVEKMVNVIVKKDGSEKVTTNLSLYKKAKDNEVGVLQVLINGEIQQEIPVYKAITPKVESQSWFDKLMNWFTGAVSF</sequence>